<protein>
    <recommendedName>
        <fullName evidence="2">T6SS Phospholipase effector Tle1-like catalytic domain-containing protein</fullName>
    </recommendedName>
</protein>
<name>A0ABR3K164_9AGAR</name>
<organism evidence="3 4">
    <name type="scientific">Hohenbuehelia grisea</name>
    <dbReference type="NCBI Taxonomy" id="104357"/>
    <lineage>
        <taxon>Eukaryota</taxon>
        <taxon>Fungi</taxon>
        <taxon>Dikarya</taxon>
        <taxon>Basidiomycota</taxon>
        <taxon>Agaricomycotina</taxon>
        <taxon>Agaricomycetes</taxon>
        <taxon>Agaricomycetidae</taxon>
        <taxon>Agaricales</taxon>
        <taxon>Pleurotineae</taxon>
        <taxon>Pleurotaceae</taxon>
        <taxon>Hohenbuehelia</taxon>
    </lineage>
</organism>
<feature type="region of interest" description="Disordered" evidence="1">
    <location>
        <begin position="217"/>
        <end position="267"/>
    </location>
</feature>
<proteinExistence type="predicted"/>
<evidence type="ECO:0000313" key="4">
    <source>
        <dbReference type="Proteomes" id="UP001556367"/>
    </source>
</evidence>
<gene>
    <name evidence="3" type="ORF">HGRIS_006406</name>
</gene>
<accession>A0ABR3K164</accession>
<dbReference type="Proteomes" id="UP001556367">
    <property type="component" value="Unassembled WGS sequence"/>
</dbReference>
<evidence type="ECO:0000259" key="2">
    <source>
        <dbReference type="Pfam" id="PF09994"/>
    </source>
</evidence>
<dbReference type="PANTHER" id="PTHR33840">
    <property type="match status" value="1"/>
</dbReference>
<dbReference type="InterPro" id="IPR018712">
    <property type="entry name" value="Tle1-like_cat"/>
</dbReference>
<feature type="domain" description="T6SS Phospholipase effector Tle1-like catalytic" evidence="2">
    <location>
        <begin position="14"/>
        <end position="339"/>
    </location>
</feature>
<sequence length="470" mass="52554">MSKDSAGEVTKKGRTLVLCFDGTSNEYDSDNTNVIKFFSLLKKDDFNEQLCYYQAGIGTFFNPGVVSPIFEWCAKILDQAIAWYLDHHVMDGYRFLMQNYRVGDKICVFGFSRGAYTARALAGMLYKVGLLPRDNQEQIPFAYKLYKREDKEGVQLSSGFKQTFCQDVKIEFVGVWDTVSSVGVIMGKTLPFTNSNTAIKTFRHALALDERRAKFRPNNYHYTAPTPQAAEADPQHASNAKGDPEASSPPGSGSGSDTDSSNKDKKNGLSIFQRLSPKLKCKGSKGSTRDSATLQAQPGDTNVLEVWFIGCHSDVGGGNVTDDVTSSVANIPLRWMVREVILSQCGIQFEVAALQRLAIPYVFPTLQLSSDGTVHKVGNEQPIADAMQPIHDALKSNPFWWLLEIIPLHYTWQDAQGVWHRTFSFNFGKGRDIRDEKPNFHSTVKVRMADASLKYKPRAKWTEGTEVYLD</sequence>
<dbReference type="EMBL" id="JASNQZ010000001">
    <property type="protein sequence ID" value="KAL0961461.1"/>
    <property type="molecule type" value="Genomic_DNA"/>
</dbReference>
<evidence type="ECO:0000313" key="3">
    <source>
        <dbReference type="EMBL" id="KAL0961461.1"/>
    </source>
</evidence>
<dbReference type="PANTHER" id="PTHR33840:SF2">
    <property type="entry name" value="TLE1 PHOSPHOLIPASE DOMAIN-CONTAINING PROTEIN"/>
    <property type="match status" value="1"/>
</dbReference>
<dbReference type="Pfam" id="PF09994">
    <property type="entry name" value="T6SS_Tle1-like_cat"/>
    <property type="match status" value="1"/>
</dbReference>
<evidence type="ECO:0000256" key="1">
    <source>
        <dbReference type="SAM" id="MobiDB-lite"/>
    </source>
</evidence>
<keyword evidence="4" id="KW-1185">Reference proteome</keyword>
<comment type="caution">
    <text evidence="3">The sequence shown here is derived from an EMBL/GenBank/DDBJ whole genome shotgun (WGS) entry which is preliminary data.</text>
</comment>
<reference evidence="4" key="1">
    <citation type="submission" date="2024-06" db="EMBL/GenBank/DDBJ databases">
        <title>Multi-omics analyses provide insights into the biosynthesis of the anticancer antibiotic pleurotin in Hohenbuehelia grisea.</title>
        <authorList>
            <person name="Weaver J.A."/>
            <person name="Alberti F."/>
        </authorList>
    </citation>
    <scope>NUCLEOTIDE SEQUENCE [LARGE SCALE GENOMIC DNA]</scope>
    <source>
        <strain evidence="4">T-177</strain>
    </source>
</reference>
<feature type="compositionally biased region" description="Low complexity" evidence="1">
    <location>
        <begin position="248"/>
        <end position="259"/>
    </location>
</feature>